<evidence type="ECO:0000313" key="2">
    <source>
        <dbReference type="Proteomes" id="UP000217341"/>
    </source>
</evidence>
<evidence type="ECO:0000313" key="1">
    <source>
        <dbReference type="EMBL" id="ASR91593.1"/>
    </source>
</evidence>
<sequence>MSRLLVRSDWKYGDLFRYFLGKKDIQSILAEVQNYPSSCFKSSHNIYRQGDRIERIVLTHHPSYPRSIKYDTTVIAEYLMLCAYVEKHGIDKYLDTEVFDMLSDIMYDFDLSDLDLTIVQLPRKRLEANLQFKLSDFDMPEYSRYTRDQKLIFKTISNAMSMKYNPLVLVSGDLIYADVKSDNSEILINNYELLCRMYKYGEAIASGALNSRFSVNGTHWLNRFMNNLMIASKGVGAFYIGDWVAPTLCYLGLISKMCDHYDPFGKICDNDSQLAIINEPPVLTCMSLIFAPLNSFVNDVKMLLPFYLTADGTLSRTLNYSDLSFLPVQRSRLNLLSKDFVRRITANILYLPDYDDSLHELGTYWLFSAVCIYYGIEGTNRFRKTTRGKGVCFSDHSGKTYLVDMTRLEMYFDELQKDITSYSVRRAYFGTIIEFVNKIYDTFRCQFLCRWYYNGYGPMSSKDYTDFFKYNSSGADVKYLKSMRAYSGVVSLRPNYRGAIRQKVRRR</sequence>
<proteinExistence type="predicted"/>
<dbReference type="GeneID" id="33867855"/>
<dbReference type="EMBL" id="KX857665">
    <property type="protein sequence ID" value="ASR91593.1"/>
    <property type="molecule type" value="Genomic_RNA"/>
</dbReference>
<name>A0A223A4X0_9CLOS</name>
<dbReference type="RefSeq" id="YP_009407924.1">
    <property type="nucleotide sequence ID" value="NC_035453.1"/>
</dbReference>
<accession>A0A223A4X0</accession>
<keyword evidence="2" id="KW-1185">Reference proteome</keyword>
<keyword evidence="1" id="KW-0346">Stress response</keyword>
<dbReference type="KEGG" id="vg:33867855"/>
<dbReference type="OrthoDB" id="39280at10239"/>
<reference evidence="1" key="1">
    <citation type="submission" date="2016-09" db="EMBL/GenBank/DDBJ databases">
        <title>Characterization of Actinidia virus 1, a new virus within the family Closteroviridae and a possible new genus.</title>
        <authorList>
            <person name="Biccheri R."/>
            <person name="Blouin A.G."/>
            <person name="Khalifa M.E."/>
            <person name="Pearson M.N."/>
            <person name="Poggi Pollini C."/>
            <person name="Cohen D."/>
            <person name="Ratti C."/>
        </authorList>
    </citation>
    <scope>NUCLEOTIDE SEQUENCE [LARGE SCALE GENOMIC DNA]</scope>
    <source>
        <strain evidence="1">K75</strain>
    </source>
</reference>
<dbReference type="Proteomes" id="UP000217341">
    <property type="component" value="Segment"/>
</dbReference>
<organism evidence="1">
    <name type="scientific">Olivavirus actinidiae</name>
    <dbReference type="NCBI Taxonomy" id="2024724"/>
    <lineage>
        <taxon>Viruses</taxon>
        <taxon>Riboviria</taxon>
        <taxon>Orthornavirae</taxon>
        <taxon>Kitrinoviricota</taxon>
        <taxon>Alsuviricetes</taxon>
        <taxon>Martellivirales</taxon>
        <taxon>Closteroviridae</taxon>
        <taxon>Olivavirus</taxon>
    </lineage>
</organism>
<protein>
    <submittedName>
        <fullName evidence="1">Putative heat shock protein 90</fullName>
    </submittedName>
</protein>